<evidence type="ECO:0000256" key="11">
    <source>
        <dbReference type="SAM" id="MobiDB-lite"/>
    </source>
</evidence>
<evidence type="ECO:0000256" key="8">
    <source>
        <dbReference type="PIRSR" id="PIRSR601554-1"/>
    </source>
</evidence>
<feature type="region of interest" description="Disordered" evidence="11">
    <location>
        <begin position="92"/>
        <end position="143"/>
    </location>
</feature>
<dbReference type="InterPro" id="IPR017853">
    <property type="entry name" value="GH"/>
</dbReference>
<reference evidence="12 13" key="1">
    <citation type="journal article" date="2019" name="Sci. Rep.">
        <title>A high-quality genome of Eragrostis curvula grass provides insights into Poaceae evolution and supports new strategies to enhance forage quality.</title>
        <authorList>
            <person name="Carballo J."/>
            <person name="Santos B.A.C.M."/>
            <person name="Zappacosta D."/>
            <person name="Garbus I."/>
            <person name="Selva J.P."/>
            <person name="Gallo C.A."/>
            <person name="Diaz A."/>
            <person name="Albertini E."/>
            <person name="Caccamo M."/>
            <person name="Echenique V."/>
        </authorList>
    </citation>
    <scope>NUCLEOTIDE SEQUENCE [LARGE SCALE GENOMIC DNA]</scope>
    <source>
        <strain evidence="13">cv. Victoria</strain>
        <tissue evidence="12">Leaf</tissue>
    </source>
</reference>
<dbReference type="PRINTS" id="PR00842">
    <property type="entry name" value="GLHYDLASE14B"/>
</dbReference>
<dbReference type="InterPro" id="IPR018238">
    <property type="entry name" value="Glyco_hydro_14_CS"/>
</dbReference>
<evidence type="ECO:0000256" key="2">
    <source>
        <dbReference type="ARBA" id="ARBA00005652"/>
    </source>
</evidence>
<evidence type="ECO:0000256" key="5">
    <source>
        <dbReference type="ARBA" id="ARBA00023277"/>
    </source>
</evidence>
<feature type="binding site" evidence="9">
    <location>
        <position position="607"/>
    </location>
    <ligand>
        <name>substrate</name>
    </ligand>
</feature>
<dbReference type="InterPro" id="IPR001554">
    <property type="entry name" value="Glyco_hydro_14"/>
</dbReference>
<dbReference type="SUPFAM" id="SSF51445">
    <property type="entry name" value="(Trans)glycosidases"/>
    <property type="match status" value="1"/>
</dbReference>
<comment type="catalytic activity">
    <reaction evidence="1 10">
        <text>Hydrolysis of (1-&gt;4)-alpha-D-glucosidic linkages in polysaccharides so as to remove successive maltose units from the non-reducing ends of the chains.</text>
        <dbReference type="EC" id="3.2.1.2"/>
    </reaction>
</comment>
<dbReference type="EMBL" id="RWGY01000007">
    <property type="protein sequence ID" value="TVU38705.1"/>
    <property type="molecule type" value="Genomic_DNA"/>
</dbReference>
<protein>
    <recommendedName>
        <fullName evidence="3 10">Beta-amylase</fullName>
        <ecNumber evidence="3 10">3.2.1.2</ecNumber>
    </recommendedName>
</protein>
<keyword evidence="5 10" id="KW-0119">Carbohydrate metabolism</keyword>
<feature type="binding site" evidence="9">
    <location>
        <position position="282"/>
    </location>
    <ligand>
        <name>substrate</name>
    </ligand>
</feature>
<name>A0A5J9VT58_9POAL</name>
<keyword evidence="13" id="KW-1185">Reference proteome</keyword>
<evidence type="ECO:0000256" key="7">
    <source>
        <dbReference type="ARBA" id="ARBA00023326"/>
    </source>
</evidence>
<feature type="binding site" evidence="9">
    <location>
        <begin position="565"/>
        <end position="566"/>
    </location>
    <ligand>
        <name>substrate</name>
    </ligand>
</feature>
<evidence type="ECO:0000256" key="9">
    <source>
        <dbReference type="PIRSR" id="PIRSR601554-2"/>
    </source>
</evidence>
<evidence type="ECO:0000313" key="12">
    <source>
        <dbReference type="EMBL" id="TVU38705.1"/>
    </source>
</evidence>
<organism evidence="12 13">
    <name type="scientific">Eragrostis curvula</name>
    <name type="common">weeping love grass</name>
    <dbReference type="NCBI Taxonomy" id="38414"/>
    <lineage>
        <taxon>Eukaryota</taxon>
        <taxon>Viridiplantae</taxon>
        <taxon>Streptophyta</taxon>
        <taxon>Embryophyta</taxon>
        <taxon>Tracheophyta</taxon>
        <taxon>Spermatophyta</taxon>
        <taxon>Magnoliopsida</taxon>
        <taxon>Liliopsida</taxon>
        <taxon>Poales</taxon>
        <taxon>Poaceae</taxon>
        <taxon>PACMAD clade</taxon>
        <taxon>Chloridoideae</taxon>
        <taxon>Eragrostideae</taxon>
        <taxon>Eragrostidinae</taxon>
        <taxon>Eragrostis</taxon>
    </lineage>
</organism>
<evidence type="ECO:0000256" key="10">
    <source>
        <dbReference type="RuleBase" id="RU000509"/>
    </source>
</evidence>
<dbReference type="InterPro" id="IPR001371">
    <property type="entry name" value="Glyco_hydro_14B_pln"/>
</dbReference>
<feature type="binding site" evidence="9">
    <location>
        <position position="234"/>
    </location>
    <ligand>
        <name>substrate</name>
    </ligand>
</feature>
<dbReference type="PANTHER" id="PTHR31352:SF40">
    <property type="entry name" value="BETA-AMYLASE 6"/>
    <property type="match status" value="1"/>
</dbReference>
<dbReference type="OrthoDB" id="1660156at2759"/>
<dbReference type="PRINTS" id="PR00750">
    <property type="entry name" value="BETAAMYLASE"/>
</dbReference>
<dbReference type="AlphaFoldDB" id="A0A5J9VT58"/>
<feature type="binding site" evidence="9">
    <location>
        <position position="482"/>
    </location>
    <ligand>
        <name>substrate</name>
    </ligand>
</feature>
<evidence type="ECO:0000256" key="6">
    <source>
        <dbReference type="ARBA" id="ARBA00023295"/>
    </source>
</evidence>
<keyword evidence="6 10" id="KW-0326">Glycosidase</keyword>
<sequence length="700" mass="77363">MPFTRTTPWWAPADLVSGSLPVRRIAGMERTKPSASRGCHGAATTATHTAATRQKPLASMQQSRSGGLNTMLATSPPSSQVKVQQQWTAWPSRAASPPTLRPPSVVAGWPGVADPRKTVSSASVRAVASEPSETSPAPQPPPLFTDEETMLANYVPVFVMLPVSSPHIRSELLLQCCLSLSETDRVKMFLDTAPWHHHQLGVVTPDHELEDAALLRAQLRRLREEAGVDGVMVDVWWGIVEDAGPGRYEWRAYRELFALVREQGLKLQAIMSFHACGGNVGDAVNIPLPRWVLEVGDAHPDVFYTSSGGVRNREYLTIGVDDEPLFHGRTAIQLYTDFMKSFRENMADFLESGLIVDIEVGLGPAGELRYPSYPESQGWVFPGIGQFQCYDKYLAADFKAAAADDGHPEWELPSDAGEYNDTPEETGFFAAEGGTYLTEEGRFFLTWYSNKLLEHGDRILDEANKVFLGCKVKLAAKVSGIHWWYRHPSHAAELAAGYYNLAGRRDGYAPIARVLARHDGAVLNFTCAEMRDEEQPEEAASSPERLVRQALSAGWREGVEVACENALGRFDRRGYNQMLLNARPNGVVLFGGGGGPALRAAAVTYLRLSDELMAGKNFRIFRTFVRKMHADQEYCSDPARYGRPIRPLKRSSPKIPMDRLLEATEPAPPFPFDTETDMSVGGGLAEAIDWVLDKIEWIFS</sequence>
<gene>
    <name evidence="12" type="ORF">EJB05_12089</name>
</gene>
<feature type="region of interest" description="Disordered" evidence="11">
    <location>
        <begin position="29"/>
        <end position="65"/>
    </location>
</feature>
<dbReference type="EC" id="3.2.1.2" evidence="3 10"/>
<comment type="caution">
    <text evidence="12">The sequence shown here is derived from an EMBL/GenBank/DDBJ whole genome shotgun (WGS) entry which is preliminary data.</text>
</comment>
<evidence type="ECO:0000256" key="4">
    <source>
        <dbReference type="ARBA" id="ARBA00022801"/>
    </source>
</evidence>
<evidence type="ECO:0000256" key="1">
    <source>
        <dbReference type="ARBA" id="ARBA00000546"/>
    </source>
</evidence>
<feature type="binding site" evidence="9">
    <location>
        <position position="526"/>
    </location>
    <ligand>
        <name>substrate</name>
    </ligand>
</feature>
<feature type="compositionally biased region" description="Low complexity" evidence="11">
    <location>
        <begin position="119"/>
        <end position="136"/>
    </location>
</feature>
<dbReference type="Gramene" id="TVU38705">
    <property type="protein sequence ID" value="TVU38705"/>
    <property type="gene ID" value="EJB05_12089"/>
</dbReference>
<dbReference type="PROSITE" id="PS00506">
    <property type="entry name" value="BETA_AMYLASE_1"/>
    <property type="match status" value="1"/>
</dbReference>
<feature type="active site" description="Proton acceptor" evidence="8">
    <location>
        <position position="564"/>
    </location>
</feature>
<dbReference type="Proteomes" id="UP000324897">
    <property type="component" value="Chromosome 4"/>
</dbReference>
<dbReference type="Pfam" id="PF01373">
    <property type="entry name" value="Glyco_hydro_14"/>
    <property type="match status" value="1"/>
</dbReference>
<dbReference type="GO" id="GO:0016161">
    <property type="term" value="F:beta-amylase activity"/>
    <property type="evidence" value="ECO:0007669"/>
    <property type="project" value="UniProtKB-EC"/>
</dbReference>
<keyword evidence="7 10" id="KW-0624">Polysaccharide degradation</keyword>
<feature type="binding site" evidence="9">
    <location>
        <position position="274"/>
    </location>
    <ligand>
        <name>substrate</name>
    </ligand>
</feature>
<dbReference type="PROSITE" id="PS00679">
    <property type="entry name" value="BETA_AMYLASE_2"/>
    <property type="match status" value="1"/>
</dbReference>
<evidence type="ECO:0000256" key="3">
    <source>
        <dbReference type="ARBA" id="ARBA00012594"/>
    </source>
</evidence>
<comment type="similarity">
    <text evidence="2 10">Belongs to the glycosyl hydrolase 14 family.</text>
</comment>
<evidence type="ECO:0000313" key="13">
    <source>
        <dbReference type="Proteomes" id="UP000324897"/>
    </source>
</evidence>
<keyword evidence="4 10" id="KW-0378">Hydrolase</keyword>
<dbReference type="Gene3D" id="3.20.20.80">
    <property type="entry name" value="Glycosidases"/>
    <property type="match status" value="1"/>
</dbReference>
<feature type="compositionally biased region" description="Low complexity" evidence="11">
    <location>
        <begin position="42"/>
        <end position="52"/>
    </location>
</feature>
<feature type="binding site" evidence="9">
    <location>
        <position position="477"/>
    </location>
    <ligand>
        <name>substrate</name>
    </ligand>
</feature>
<proteinExistence type="inferred from homology"/>
<dbReference type="GO" id="GO:0000272">
    <property type="term" value="P:polysaccharide catabolic process"/>
    <property type="evidence" value="ECO:0007669"/>
    <property type="project" value="UniProtKB-KW"/>
</dbReference>
<dbReference type="PANTHER" id="PTHR31352">
    <property type="entry name" value="BETA-AMYLASE 1, CHLOROPLASTIC"/>
    <property type="match status" value="1"/>
</dbReference>
<accession>A0A5J9VT58</accession>
<feature type="active site" description="Proton donor" evidence="8">
    <location>
        <position position="367"/>
    </location>
</feature>